<organism evidence="2 3">
    <name type="scientific">Tetranychus urticae</name>
    <name type="common">Two-spotted spider mite</name>
    <dbReference type="NCBI Taxonomy" id="32264"/>
    <lineage>
        <taxon>Eukaryota</taxon>
        <taxon>Metazoa</taxon>
        <taxon>Ecdysozoa</taxon>
        <taxon>Arthropoda</taxon>
        <taxon>Chelicerata</taxon>
        <taxon>Arachnida</taxon>
        <taxon>Acari</taxon>
        <taxon>Acariformes</taxon>
        <taxon>Trombidiformes</taxon>
        <taxon>Prostigmata</taxon>
        <taxon>Eleutherengona</taxon>
        <taxon>Raphignathae</taxon>
        <taxon>Tetranychoidea</taxon>
        <taxon>Tetranychidae</taxon>
        <taxon>Tetranychus</taxon>
    </lineage>
</organism>
<dbReference type="EnsemblMetazoa" id="tetur28g01000.1">
    <property type="protein sequence ID" value="tetur28g01000.1"/>
    <property type="gene ID" value="tetur28g01000"/>
</dbReference>
<accession>T1KZB2</accession>
<dbReference type="EMBL" id="CAEY01000737">
    <property type="status" value="NOT_ANNOTATED_CDS"/>
    <property type="molecule type" value="Genomic_DNA"/>
</dbReference>
<protein>
    <recommendedName>
        <fullName evidence="4">Transmembrane protein</fullName>
    </recommendedName>
</protein>
<keyword evidence="1" id="KW-1133">Transmembrane helix</keyword>
<keyword evidence="3" id="KW-1185">Reference proteome</keyword>
<evidence type="ECO:0000313" key="3">
    <source>
        <dbReference type="Proteomes" id="UP000015104"/>
    </source>
</evidence>
<feature type="transmembrane region" description="Helical" evidence="1">
    <location>
        <begin position="33"/>
        <end position="52"/>
    </location>
</feature>
<reference evidence="3" key="1">
    <citation type="submission" date="2011-08" db="EMBL/GenBank/DDBJ databases">
        <authorList>
            <person name="Rombauts S."/>
        </authorList>
    </citation>
    <scope>NUCLEOTIDE SEQUENCE</scope>
    <source>
        <strain evidence="3">London</strain>
    </source>
</reference>
<proteinExistence type="predicted"/>
<keyword evidence="1" id="KW-0472">Membrane</keyword>
<keyword evidence="1" id="KW-0812">Transmembrane</keyword>
<evidence type="ECO:0000256" key="1">
    <source>
        <dbReference type="SAM" id="Phobius"/>
    </source>
</evidence>
<sequence>MSILQIFACNFLFFLFFVRLPFILNIFDSSFFPIHPTLSFTFFLSILHLYLFPSTDKHIMKVTNFNNKHSTQLIQINQFDCQFWSLDFSMIITTECCFFHQKMLFKVKQQTKPWATDFI</sequence>
<dbReference type="Proteomes" id="UP000015104">
    <property type="component" value="Unassembled WGS sequence"/>
</dbReference>
<reference evidence="2" key="2">
    <citation type="submission" date="2015-06" db="UniProtKB">
        <authorList>
            <consortium name="EnsemblMetazoa"/>
        </authorList>
    </citation>
    <scope>IDENTIFICATION</scope>
</reference>
<dbReference type="HOGENOM" id="CLU_2064443_0_0_1"/>
<name>T1KZB2_TETUR</name>
<evidence type="ECO:0000313" key="2">
    <source>
        <dbReference type="EnsemblMetazoa" id="tetur28g01000.1"/>
    </source>
</evidence>
<dbReference type="AlphaFoldDB" id="T1KZB2"/>
<evidence type="ECO:0008006" key="4">
    <source>
        <dbReference type="Google" id="ProtNLM"/>
    </source>
</evidence>
<feature type="transmembrane region" description="Helical" evidence="1">
    <location>
        <begin position="7"/>
        <end position="27"/>
    </location>
</feature>